<dbReference type="InterPro" id="IPR023636">
    <property type="entry name" value="Urocanase_CS"/>
</dbReference>
<dbReference type="PROSITE" id="PS01233">
    <property type="entry name" value="UROCANASE"/>
    <property type="match status" value="1"/>
</dbReference>
<feature type="binding site" evidence="10">
    <location>
        <position position="202"/>
    </location>
    <ligand>
        <name>NAD(+)</name>
        <dbReference type="ChEBI" id="CHEBI:57540"/>
    </ligand>
</feature>
<evidence type="ECO:0000256" key="2">
    <source>
        <dbReference type="ARBA" id="ARBA00007578"/>
    </source>
</evidence>
<dbReference type="UniPathway" id="UPA00379">
    <property type="reaction ID" value="UER00550"/>
</dbReference>
<evidence type="ECO:0000256" key="9">
    <source>
        <dbReference type="ARBA" id="ARBA00056569"/>
    </source>
</evidence>
<feature type="binding site" evidence="10">
    <location>
        <begin position="266"/>
        <end position="270"/>
    </location>
    <ligand>
        <name>NAD(+)</name>
        <dbReference type="ChEBI" id="CHEBI:57540"/>
    </ligand>
</feature>
<comment type="subcellular location">
    <subcellularLocation>
        <location evidence="10">Cytoplasm</location>
    </subcellularLocation>
</comment>
<reference evidence="15 16" key="1">
    <citation type="submission" date="2016-11" db="EMBL/GenBank/DDBJ databases">
        <authorList>
            <person name="Jaros S."/>
            <person name="Januszkiewicz K."/>
            <person name="Wedrychowicz H."/>
        </authorList>
    </citation>
    <scope>NUCLEOTIDE SEQUENCE [LARGE SCALE GENOMIC DNA]</scope>
    <source>
        <strain evidence="15 16">CECT 7868</strain>
    </source>
</reference>
<feature type="binding site" evidence="10">
    <location>
        <begin position="182"/>
        <end position="184"/>
    </location>
    <ligand>
        <name>NAD(+)</name>
        <dbReference type="ChEBI" id="CHEBI:57540"/>
    </ligand>
</feature>
<evidence type="ECO:0000259" key="14">
    <source>
        <dbReference type="Pfam" id="PF17392"/>
    </source>
</evidence>
<keyword evidence="16" id="KW-1185">Reference proteome</keyword>
<feature type="binding site" evidence="10">
    <location>
        <position position="325"/>
    </location>
    <ligand>
        <name>NAD(+)</name>
        <dbReference type="ChEBI" id="CHEBI:57540"/>
    </ligand>
</feature>
<keyword evidence="6 10" id="KW-0456">Lyase</keyword>
<dbReference type="EMBL" id="FQXZ01000015">
    <property type="protein sequence ID" value="SHI10628.1"/>
    <property type="molecule type" value="Genomic_DNA"/>
</dbReference>
<dbReference type="FunFam" id="3.40.50.10730:FF:000001">
    <property type="entry name" value="Urocanate hydratase"/>
    <property type="match status" value="1"/>
</dbReference>
<evidence type="ECO:0000256" key="7">
    <source>
        <dbReference type="ARBA" id="ARBA00031640"/>
    </source>
</evidence>
<dbReference type="PIRSF" id="PIRSF001423">
    <property type="entry name" value="Urocanate_hydrat"/>
    <property type="match status" value="1"/>
</dbReference>
<evidence type="ECO:0000256" key="6">
    <source>
        <dbReference type="ARBA" id="ARBA00023239"/>
    </source>
</evidence>
<dbReference type="InterPro" id="IPR023637">
    <property type="entry name" value="Urocanase-like"/>
</dbReference>
<feature type="domain" description="Urocanase Rossmann-like" evidence="12">
    <location>
        <begin position="146"/>
        <end position="351"/>
    </location>
</feature>
<dbReference type="InterPro" id="IPR036190">
    <property type="entry name" value="Urocanase_sf"/>
</dbReference>
<dbReference type="SUPFAM" id="SSF111326">
    <property type="entry name" value="Urocanase"/>
    <property type="match status" value="1"/>
</dbReference>
<dbReference type="PANTHER" id="PTHR12216">
    <property type="entry name" value="UROCANATE HYDRATASE"/>
    <property type="match status" value="1"/>
</dbReference>
<dbReference type="InterPro" id="IPR035085">
    <property type="entry name" value="Urocanase_Rossmann-like"/>
</dbReference>
<evidence type="ECO:0000256" key="11">
    <source>
        <dbReference type="SAM" id="MobiDB-lite"/>
    </source>
</evidence>
<evidence type="ECO:0000256" key="5">
    <source>
        <dbReference type="ARBA" id="ARBA00023027"/>
    </source>
</evidence>
<evidence type="ECO:0000256" key="3">
    <source>
        <dbReference type="ARBA" id="ARBA00011992"/>
    </source>
</evidence>
<comment type="function">
    <text evidence="9 10">Catalyzes the conversion of urocanate to 4-imidazolone-5-propionate.</text>
</comment>
<dbReference type="OrthoDB" id="9764874at2"/>
<evidence type="ECO:0000256" key="8">
    <source>
        <dbReference type="ARBA" id="ARBA00047623"/>
    </source>
</evidence>
<dbReference type="RefSeq" id="WP_073603396.1">
    <property type="nucleotide sequence ID" value="NZ_FQXZ01000015.1"/>
</dbReference>
<dbReference type="PANTHER" id="PTHR12216:SF4">
    <property type="entry name" value="UROCANATE HYDRATASE"/>
    <property type="match status" value="1"/>
</dbReference>
<dbReference type="Pfam" id="PF17392">
    <property type="entry name" value="Urocanase_C"/>
    <property type="match status" value="1"/>
</dbReference>
<dbReference type="STRING" id="1216006.VA7868_01682"/>
<dbReference type="GO" id="GO:0016153">
    <property type="term" value="F:urocanate hydratase activity"/>
    <property type="evidence" value="ECO:0007669"/>
    <property type="project" value="UniProtKB-UniRule"/>
</dbReference>
<dbReference type="GO" id="GO:0005737">
    <property type="term" value="C:cytoplasm"/>
    <property type="evidence" value="ECO:0007669"/>
    <property type="project" value="UniProtKB-SubCell"/>
</dbReference>
<dbReference type="Gene3D" id="3.40.1770.10">
    <property type="entry name" value="Urocanase superfamily"/>
    <property type="match status" value="1"/>
</dbReference>
<comment type="pathway">
    <text evidence="1 10">Amino-acid degradation; L-histidine degradation into L-glutamate; N-formimidoyl-L-glutamate from L-histidine: step 2/3.</text>
</comment>
<feature type="binding site" evidence="10">
    <location>
        <begin position="58"/>
        <end position="59"/>
    </location>
    <ligand>
        <name>NAD(+)</name>
        <dbReference type="ChEBI" id="CHEBI:57540"/>
    </ligand>
</feature>
<evidence type="ECO:0000259" key="12">
    <source>
        <dbReference type="Pfam" id="PF01175"/>
    </source>
</evidence>
<dbReference type="Gene3D" id="3.40.50.10730">
    <property type="entry name" value="Urocanase like domains"/>
    <property type="match status" value="1"/>
</dbReference>
<evidence type="ECO:0000313" key="16">
    <source>
        <dbReference type="Proteomes" id="UP000184608"/>
    </source>
</evidence>
<name>A0A1M5YFK1_9VIBR</name>
<dbReference type="InterPro" id="IPR035401">
    <property type="entry name" value="Urocanase_C"/>
</dbReference>
<organism evidence="15 16">
    <name type="scientific">Vibrio aerogenes CECT 7868</name>
    <dbReference type="NCBI Taxonomy" id="1216006"/>
    <lineage>
        <taxon>Bacteria</taxon>
        <taxon>Pseudomonadati</taxon>
        <taxon>Pseudomonadota</taxon>
        <taxon>Gammaproteobacteria</taxon>
        <taxon>Vibrionales</taxon>
        <taxon>Vibrionaceae</taxon>
        <taxon>Vibrio</taxon>
    </lineage>
</organism>
<dbReference type="Pfam" id="PF01175">
    <property type="entry name" value="Urocanase"/>
    <property type="match status" value="1"/>
</dbReference>
<evidence type="ECO:0000313" key="15">
    <source>
        <dbReference type="EMBL" id="SHI10628.1"/>
    </source>
</evidence>
<dbReference type="GO" id="GO:0019557">
    <property type="term" value="P:L-histidine catabolic process to glutamate and formate"/>
    <property type="evidence" value="ECO:0007669"/>
    <property type="project" value="UniProtKB-UniPathway"/>
</dbReference>
<feature type="active site" evidence="10">
    <location>
        <position position="413"/>
    </location>
</feature>
<dbReference type="InterPro" id="IPR038364">
    <property type="entry name" value="Urocanase_central_sf"/>
</dbReference>
<gene>
    <name evidence="10 15" type="primary">hutU</name>
    <name evidence="15" type="ORF">VA7868_01682</name>
</gene>
<dbReference type="NCBIfam" id="TIGR01228">
    <property type="entry name" value="hutU"/>
    <property type="match status" value="1"/>
</dbReference>
<evidence type="ECO:0000256" key="4">
    <source>
        <dbReference type="ARBA" id="ARBA00022808"/>
    </source>
</evidence>
<proteinExistence type="inferred from homology"/>
<protein>
    <recommendedName>
        <fullName evidence="3 10">Urocanate hydratase</fullName>
        <shortName evidence="10">Urocanase</shortName>
        <ecNumber evidence="3 10">4.2.1.49</ecNumber>
    </recommendedName>
    <alternativeName>
        <fullName evidence="7 10">Imidazolonepropionate hydrolase</fullName>
    </alternativeName>
</protein>
<feature type="region of interest" description="Disordered" evidence="11">
    <location>
        <begin position="447"/>
        <end position="466"/>
    </location>
</feature>
<dbReference type="InterPro" id="IPR055351">
    <property type="entry name" value="Urocanase"/>
</dbReference>
<dbReference type="AlphaFoldDB" id="A0A1M5YFK1"/>
<dbReference type="Pfam" id="PF17391">
    <property type="entry name" value="Urocanase_N"/>
    <property type="match status" value="1"/>
</dbReference>
<evidence type="ECO:0000259" key="13">
    <source>
        <dbReference type="Pfam" id="PF17391"/>
    </source>
</evidence>
<feature type="binding site" evidence="10">
    <location>
        <begin position="276"/>
        <end position="277"/>
    </location>
    <ligand>
        <name>NAD(+)</name>
        <dbReference type="ChEBI" id="CHEBI:57540"/>
    </ligand>
</feature>
<dbReference type="EC" id="4.2.1.49" evidence="3 10"/>
<sequence>MSQTSKAGTRLDTSRTIRAPHGTELTAKSWLTEAPLRMLMNNLDPDVAEHPHELVVYGGIGRAARNWECFDKIVEVLTRLEEDQTLLVQSGKPVGVFQTHKNAPRVLIANSNLVPHWANWEHFNELDKKGLMMYGQMTAGSWIYIGSQGIVQGTYETFVAVAKKHYEGQTKGRWILTGGLGGMGGAQPLAATMAGFSMLAVECDESRIDYRLRTGYVDKKATSLDEALAMIQETDQPISVGLLGNAADIFPELVKRNITPDVVTDQTSAHDPLNGYLPLGWSMEKAADMRQQDEEQVVKAAKASMALHVQAMLTLQERGAATLDYGNNIRQMALEEGVKNAFDFPGFVPAYIRPLFCEGIGPFRWAALSGDPEDIYKTDQKVKELIPDDPHLHNWLDMARERIHFQGLPSRICWVGLKDRKRLGLAFNEMVKNGELKAPVVIGRDHLDSGSVASPNRETESMQDGSDAVSDWPLLNALLNTAGGATWVSLHHGGGVGMGFSQHSGMVICCDGSDDASERINRVLHNDPATGVMRHADAGYDIAKQCAAEQKLDLPMLNAELAKLR</sequence>
<comment type="similarity">
    <text evidence="2 10">Belongs to the urocanase family.</text>
</comment>
<evidence type="ECO:0000256" key="10">
    <source>
        <dbReference type="HAMAP-Rule" id="MF_00577"/>
    </source>
</evidence>
<dbReference type="GO" id="GO:0019556">
    <property type="term" value="P:L-histidine catabolic process to glutamate and formamide"/>
    <property type="evidence" value="ECO:0007669"/>
    <property type="project" value="UniProtKB-UniPathway"/>
</dbReference>
<keyword evidence="5 10" id="KW-0520">NAD</keyword>
<comment type="cofactor">
    <cofactor evidence="10">
        <name>NAD(+)</name>
        <dbReference type="ChEBI" id="CHEBI:57540"/>
    </cofactor>
    <text evidence="10">Binds 1 NAD(+) per subunit.</text>
</comment>
<dbReference type="InterPro" id="IPR035400">
    <property type="entry name" value="Urocanase_N"/>
</dbReference>
<dbReference type="HAMAP" id="MF_00577">
    <property type="entry name" value="HutU"/>
    <property type="match status" value="1"/>
</dbReference>
<feature type="binding site" evidence="10">
    <location>
        <position position="207"/>
    </location>
    <ligand>
        <name>NAD(+)</name>
        <dbReference type="ChEBI" id="CHEBI:57540"/>
    </ligand>
</feature>
<evidence type="ECO:0000256" key="1">
    <source>
        <dbReference type="ARBA" id="ARBA00004794"/>
    </source>
</evidence>
<feature type="domain" description="Urocanase N-terminal" evidence="13">
    <location>
        <begin position="17"/>
        <end position="143"/>
    </location>
</feature>
<dbReference type="NCBIfam" id="NF003820">
    <property type="entry name" value="PRK05414.1"/>
    <property type="match status" value="1"/>
</dbReference>
<comment type="catalytic activity">
    <reaction evidence="8 10">
        <text>4-imidazolone-5-propanoate = trans-urocanate + H2O</text>
        <dbReference type="Rhea" id="RHEA:13101"/>
        <dbReference type="ChEBI" id="CHEBI:15377"/>
        <dbReference type="ChEBI" id="CHEBI:17771"/>
        <dbReference type="ChEBI" id="CHEBI:77893"/>
        <dbReference type="EC" id="4.2.1.49"/>
    </reaction>
</comment>
<feature type="binding site" evidence="10">
    <location>
        <begin position="245"/>
        <end position="246"/>
    </location>
    <ligand>
        <name>NAD(+)</name>
        <dbReference type="ChEBI" id="CHEBI:57540"/>
    </ligand>
</feature>
<dbReference type="Proteomes" id="UP000184608">
    <property type="component" value="Unassembled WGS sequence"/>
</dbReference>
<keyword evidence="4 10" id="KW-0369">Histidine metabolism</keyword>
<feature type="domain" description="Urocanase C-terminal" evidence="14">
    <location>
        <begin position="354"/>
        <end position="548"/>
    </location>
</feature>
<accession>A0A1M5YFK1</accession>
<feature type="binding site" evidence="10">
    <location>
        <position position="495"/>
    </location>
    <ligand>
        <name>NAD(+)</name>
        <dbReference type="ChEBI" id="CHEBI:57540"/>
    </ligand>
</feature>
<keyword evidence="10" id="KW-0963">Cytoplasm</keyword>
<feature type="binding site" evidence="10">
    <location>
        <position position="136"/>
    </location>
    <ligand>
        <name>NAD(+)</name>
        <dbReference type="ChEBI" id="CHEBI:57540"/>
    </ligand>
</feature>